<dbReference type="Gene3D" id="1.10.10.1150">
    <property type="entry name" value="Coenzyme PQQ synthesis protein D (PqqD)"/>
    <property type="match status" value="1"/>
</dbReference>
<dbReference type="RefSeq" id="WP_318702551.1">
    <property type="nucleotide sequence ID" value="NZ_CALWMU010000008.1"/>
</dbReference>
<sequence>MAGEEKKERPRYQLRQAAGCFWILDMQQEGVPFHRPVVVNEAGAEIWRLSAQGKSQEEIAVLLSERYKEDVEKVRRDVKQFQETLRECGIVTPKESGWVRSDEG</sequence>
<reference evidence="1" key="2">
    <citation type="submission" date="2021-04" db="EMBL/GenBank/DDBJ databases">
        <authorList>
            <person name="Gilroy R."/>
        </authorList>
    </citation>
    <scope>NUCLEOTIDE SEQUENCE</scope>
    <source>
        <strain evidence="1">CHK195-6426</strain>
    </source>
</reference>
<dbReference type="AlphaFoldDB" id="A0A9D1UDD6"/>
<protein>
    <submittedName>
        <fullName evidence="1">PqqD family protein</fullName>
    </submittedName>
</protein>
<dbReference type="EMBL" id="DXGH01000073">
    <property type="protein sequence ID" value="HIW82501.1"/>
    <property type="molecule type" value="Genomic_DNA"/>
</dbReference>
<accession>A0A9D1UDD6</accession>
<dbReference type="InterPro" id="IPR041881">
    <property type="entry name" value="PqqD_sf"/>
</dbReference>
<evidence type="ECO:0000313" key="1">
    <source>
        <dbReference type="EMBL" id="HIW82501.1"/>
    </source>
</evidence>
<reference evidence="1" key="1">
    <citation type="journal article" date="2021" name="PeerJ">
        <title>Extensive microbial diversity within the chicken gut microbiome revealed by metagenomics and culture.</title>
        <authorList>
            <person name="Gilroy R."/>
            <person name="Ravi A."/>
            <person name="Getino M."/>
            <person name="Pursley I."/>
            <person name="Horton D.L."/>
            <person name="Alikhan N.F."/>
            <person name="Baker D."/>
            <person name="Gharbi K."/>
            <person name="Hall N."/>
            <person name="Watson M."/>
            <person name="Adriaenssens E.M."/>
            <person name="Foster-Nyarko E."/>
            <person name="Jarju S."/>
            <person name="Secka A."/>
            <person name="Antonio M."/>
            <person name="Oren A."/>
            <person name="Chaudhuri R.R."/>
            <person name="La Ragione R."/>
            <person name="Hildebrand F."/>
            <person name="Pallen M.J."/>
        </authorList>
    </citation>
    <scope>NUCLEOTIDE SEQUENCE</scope>
    <source>
        <strain evidence="1">CHK195-6426</strain>
    </source>
</reference>
<comment type="caution">
    <text evidence="1">The sequence shown here is derived from an EMBL/GenBank/DDBJ whole genome shotgun (WGS) entry which is preliminary data.</text>
</comment>
<dbReference type="Proteomes" id="UP000824265">
    <property type="component" value="Unassembled WGS sequence"/>
</dbReference>
<gene>
    <name evidence="1" type="ORF">H9742_13445</name>
</gene>
<evidence type="ECO:0000313" key="2">
    <source>
        <dbReference type="Proteomes" id="UP000824265"/>
    </source>
</evidence>
<name>A0A9D1UDD6_9FIRM</name>
<proteinExistence type="predicted"/>
<dbReference type="Pfam" id="PF05402">
    <property type="entry name" value="PqqD"/>
    <property type="match status" value="1"/>
</dbReference>
<organism evidence="1 2">
    <name type="scientific">Candidatus Acetatifactor stercoripullorum</name>
    <dbReference type="NCBI Taxonomy" id="2838414"/>
    <lineage>
        <taxon>Bacteria</taxon>
        <taxon>Bacillati</taxon>
        <taxon>Bacillota</taxon>
        <taxon>Clostridia</taxon>
        <taxon>Lachnospirales</taxon>
        <taxon>Lachnospiraceae</taxon>
        <taxon>Acetatifactor</taxon>
    </lineage>
</organism>
<dbReference type="InterPro" id="IPR008792">
    <property type="entry name" value="PQQD"/>
</dbReference>